<dbReference type="STRING" id="1298598.JCM21714_799"/>
<accession>W4VEL3</accession>
<name>W4VEL3_9BACI</name>
<dbReference type="EMBL" id="BAVS01000001">
    <property type="protein sequence ID" value="GAE91840.1"/>
    <property type="molecule type" value="Genomic_DNA"/>
</dbReference>
<comment type="caution">
    <text evidence="1">The sequence shown here is derived from an EMBL/GenBank/DDBJ whole genome shotgun (WGS) entry which is preliminary data.</text>
</comment>
<dbReference type="AlphaFoldDB" id="W4VEL3"/>
<evidence type="ECO:0000313" key="1">
    <source>
        <dbReference type="EMBL" id="GAE91840.1"/>
    </source>
</evidence>
<proteinExistence type="predicted"/>
<keyword evidence="2" id="KW-1185">Reference proteome</keyword>
<dbReference type="InterPro" id="IPR029061">
    <property type="entry name" value="THDP-binding"/>
</dbReference>
<organism evidence="1 2">
    <name type="scientific">Gracilibacillus boraciitolerans JCM 21714</name>
    <dbReference type="NCBI Taxonomy" id="1298598"/>
    <lineage>
        <taxon>Bacteria</taxon>
        <taxon>Bacillati</taxon>
        <taxon>Bacillota</taxon>
        <taxon>Bacilli</taxon>
        <taxon>Bacillales</taxon>
        <taxon>Bacillaceae</taxon>
        <taxon>Gracilibacillus</taxon>
    </lineage>
</organism>
<protein>
    <submittedName>
        <fullName evidence="1">Acetolactate synthase large subunit</fullName>
    </submittedName>
</protein>
<dbReference type="Gene3D" id="3.40.50.970">
    <property type="match status" value="1"/>
</dbReference>
<reference evidence="1 2" key="1">
    <citation type="journal article" date="2014" name="Genome Announc.">
        <title>Draft Genome Sequence of the Boron-Tolerant and Moderately Halotolerant Bacterium Gracilibacillus boraciitolerans JCM 21714T.</title>
        <authorList>
            <person name="Ahmed I."/>
            <person name="Oshima K."/>
            <person name="Suda W."/>
            <person name="Kitamura K."/>
            <person name="Iida T."/>
            <person name="Ohmori Y."/>
            <person name="Fujiwara T."/>
            <person name="Hattori M."/>
            <person name="Ohkuma M."/>
        </authorList>
    </citation>
    <scope>NUCLEOTIDE SEQUENCE [LARGE SCALE GENOMIC DNA]</scope>
    <source>
        <strain evidence="1 2">JCM 21714</strain>
    </source>
</reference>
<dbReference type="Proteomes" id="UP000019102">
    <property type="component" value="Unassembled WGS sequence"/>
</dbReference>
<gene>
    <name evidence="1" type="ORF">JCM21714_799</name>
</gene>
<dbReference type="SUPFAM" id="SSF52518">
    <property type="entry name" value="Thiamin diphosphate-binding fold (THDP-binding)"/>
    <property type="match status" value="1"/>
</dbReference>
<sequence>MQRTQKQEQSAEEMKEPKTGADLLVESLINEGVQTIFGYPAEPLYLYLMHYIKHKILLIKF</sequence>
<evidence type="ECO:0000313" key="2">
    <source>
        <dbReference type="Proteomes" id="UP000019102"/>
    </source>
</evidence>